<dbReference type="SUPFAM" id="SSF75304">
    <property type="entry name" value="Amidase signature (AS) enzymes"/>
    <property type="match status" value="1"/>
</dbReference>
<name>A0A8E2ECT9_9PEZI</name>
<sequence>MAYTYHPHSSPPALTLEVQDFLKISGIFTDRELLITESSASNVVAKVSLGELTALEVTEPVSKRADVAQQLINCVTEICFDAAIARAKELGAVYQSYTC</sequence>
<dbReference type="InterPro" id="IPR036928">
    <property type="entry name" value="AS_sf"/>
</dbReference>
<evidence type="ECO:0000256" key="1">
    <source>
        <dbReference type="ARBA" id="ARBA00009199"/>
    </source>
</evidence>
<reference evidence="2 3" key="1">
    <citation type="journal article" date="2016" name="Nat. Commun.">
        <title>Ectomycorrhizal ecology is imprinted in the genome of the dominant symbiotic fungus Cenococcum geophilum.</title>
        <authorList>
            <consortium name="DOE Joint Genome Institute"/>
            <person name="Peter M."/>
            <person name="Kohler A."/>
            <person name="Ohm R.A."/>
            <person name="Kuo A."/>
            <person name="Krutzmann J."/>
            <person name="Morin E."/>
            <person name="Arend M."/>
            <person name="Barry K.W."/>
            <person name="Binder M."/>
            <person name="Choi C."/>
            <person name="Clum A."/>
            <person name="Copeland A."/>
            <person name="Grisel N."/>
            <person name="Haridas S."/>
            <person name="Kipfer T."/>
            <person name="LaButti K."/>
            <person name="Lindquist E."/>
            <person name="Lipzen A."/>
            <person name="Maire R."/>
            <person name="Meier B."/>
            <person name="Mihaltcheva S."/>
            <person name="Molinier V."/>
            <person name="Murat C."/>
            <person name="Poggeler S."/>
            <person name="Quandt C.A."/>
            <person name="Sperisen C."/>
            <person name="Tritt A."/>
            <person name="Tisserant E."/>
            <person name="Crous P.W."/>
            <person name="Henrissat B."/>
            <person name="Nehls U."/>
            <person name="Egli S."/>
            <person name="Spatafora J.W."/>
            <person name="Grigoriev I.V."/>
            <person name="Martin F.M."/>
        </authorList>
    </citation>
    <scope>NUCLEOTIDE SEQUENCE [LARGE SCALE GENOMIC DNA]</scope>
    <source>
        <strain evidence="2 3">CBS 459.81</strain>
    </source>
</reference>
<evidence type="ECO:0000313" key="2">
    <source>
        <dbReference type="EMBL" id="OCK81685.1"/>
    </source>
</evidence>
<keyword evidence="3" id="KW-1185">Reference proteome</keyword>
<proteinExistence type="inferred from homology"/>
<dbReference type="PANTHER" id="PTHR46072">
    <property type="entry name" value="AMIDASE-RELATED-RELATED"/>
    <property type="match status" value="1"/>
</dbReference>
<evidence type="ECO:0000313" key="3">
    <source>
        <dbReference type="Proteomes" id="UP000250266"/>
    </source>
</evidence>
<dbReference type="OrthoDB" id="6428749at2759"/>
<comment type="similarity">
    <text evidence="1">Belongs to the amidase family.</text>
</comment>
<accession>A0A8E2ECT9</accession>
<dbReference type="Proteomes" id="UP000250266">
    <property type="component" value="Unassembled WGS sequence"/>
</dbReference>
<protein>
    <submittedName>
        <fullName evidence="2">Uncharacterized protein</fullName>
    </submittedName>
</protein>
<organism evidence="2 3">
    <name type="scientific">Lepidopterella palustris CBS 459.81</name>
    <dbReference type="NCBI Taxonomy" id="1314670"/>
    <lineage>
        <taxon>Eukaryota</taxon>
        <taxon>Fungi</taxon>
        <taxon>Dikarya</taxon>
        <taxon>Ascomycota</taxon>
        <taxon>Pezizomycotina</taxon>
        <taxon>Dothideomycetes</taxon>
        <taxon>Pleosporomycetidae</taxon>
        <taxon>Mytilinidiales</taxon>
        <taxon>Argynnaceae</taxon>
        <taxon>Lepidopterella</taxon>
    </lineage>
</organism>
<gene>
    <name evidence="2" type="ORF">K432DRAFT_381101</name>
</gene>
<dbReference type="EMBL" id="KV744912">
    <property type="protein sequence ID" value="OCK81685.1"/>
    <property type="molecule type" value="Genomic_DNA"/>
</dbReference>
<dbReference type="AlphaFoldDB" id="A0A8E2ECT9"/>
<dbReference type="Gene3D" id="3.90.1300.10">
    <property type="entry name" value="Amidase signature (AS) domain"/>
    <property type="match status" value="1"/>
</dbReference>